<name>A0A1Y2BU11_9FUNG</name>
<feature type="region of interest" description="Disordered" evidence="4">
    <location>
        <begin position="1"/>
        <end position="61"/>
    </location>
</feature>
<evidence type="ECO:0000256" key="2">
    <source>
        <dbReference type="ARBA" id="ARBA00022927"/>
    </source>
</evidence>
<comment type="caution">
    <text evidence="6">The sequence shown here is derived from an EMBL/GenBank/DDBJ whole genome shotgun (WGS) entry which is preliminary data.</text>
</comment>
<evidence type="ECO:0000259" key="5">
    <source>
        <dbReference type="Pfam" id="PF23411"/>
    </source>
</evidence>
<keyword evidence="1" id="KW-0813">Transport</keyword>
<dbReference type="Pfam" id="PF23556">
    <property type="entry name" value="TPR_Vps41"/>
    <property type="match status" value="2"/>
</dbReference>
<evidence type="ECO:0000313" key="7">
    <source>
        <dbReference type="Proteomes" id="UP000193642"/>
    </source>
</evidence>
<dbReference type="GO" id="GO:0016236">
    <property type="term" value="P:macroautophagy"/>
    <property type="evidence" value="ECO:0007669"/>
    <property type="project" value="TreeGrafter"/>
</dbReference>
<dbReference type="PROSITE" id="PS50236">
    <property type="entry name" value="CHCR"/>
    <property type="match status" value="1"/>
</dbReference>
<dbReference type="InterPro" id="IPR001680">
    <property type="entry name" value="WD40_rpt"/>
</dbReference>
<gene>
    <name evidence="6" type="ORF">BCR33DRAFT_741746</name>
</gene>
<dbReference type="InterPro" id="IPR045111">
    <property type="entry name" value="Vps41/Vps8"/>
</dbReference>
<dbReference type="OrthoDB" id="244107at2759"/>
<proteinExistence type="predicted"/>
<sequence>MNSDLATTSVPSSSESESENDGAPSKREPIEPTEDEDELDDASSDEDDDDDDESDEEPMLKYQRLSGTLAETLKKDAVSTMAVSDRFLALGTHWGVVHILDLSGNNVKRFECHSATINDICIDTAGEFVASASDDGKVIINSLYTHESPMFKHRRPIKCVALEPDYSRKQSRNHVSGGTGEELVMTGKGCGEGAVWAVQWRNNFIAWANDAGVKVYDVTTSQKFAYIDRPVGSPRADLYRCNLCWKDDETLMIGWADSVKIGVVKERAKADVIVGTTGVAVGLPAKYIEIVCEFRTDFIVSGIAPLRGQIVLLSFILNEGEDHRSVDVLPSPGSNAPQKLLSNPPEIHVVDMNGEHVANDVLSLFGYEHYRANDYRLAFLPSLTLPTDTTFYIVSPKDIVVAKPRDLDDHIEFLVSRSRYEEALAAVESATIHKKEADGSIYQGKMGVADVLAIGLKYLGSLMDDGNYDLAAQSTPKILRTDAKLWEQWTYTFIGVNKLSILLPFIPFSEIQMNKACYEMILTRFLDSDEKALHDEDVKGSRMWTGKEEGFGTGSVLVSEDVRVLRRAGLGEGVRLLVEHTDRAPVKNIVEILRDSRKFMHIYLDALFRYDEHEGILYHTAQVELYADFDPTRLLDFLRSSAMYKTQTAYELCEIRDLVPEMVYLLGKMGNNRKALVLVIERLGDVKQAIEFCKEQNDEQLWDDLIKYSMDKPPFIIGLLENLGSHVDPIKVIRNIPEGLPIPQLQSSLITIMTDYGIQMSLREGCAKILVSDAVKLMESLYYSQKNGIIMKGMESESSTSSKRFFTDSDLRCHVCENKFSIEGKQ</sequence>
<dbReference type="STRING" id="329046.A0A1Y2BU11"/>
<dbReference type="PANTHER" id="PTHR12616:SF1">
    <property type="entry name" value="VACUOLAR PROTEIN SORTING-ASSOCIATED PROTEIN 41 HOMOLOG"/>
    <property type="match status" value="1"/>
</dbReference>
<dbReference type="AlphaFoldDB" id="A0A1Y2BU11"/>
<dbReference type="InterPro" id="IPR015943">
    <property type="entry name" value="WD40/YVTN_repeat-like_dom_sf"/>
</dbReference>
<dbReference type="SMART" id="SM00320">
    <property type="entry name" value="WD40"/>
    <property type="match status" value="2"/>
</dbReference>
<feature type="compositionally biased region" description="Polar residues" evidence="4">
    <location>
        <begin position="1"/>
        <end position="11"/>
    </location>
</feature>
<dbReference type="GO" id="GO:0005770">
    <property type="term" value="C:late endosome"/>
    <property type="evidence" value="ECO:0007669"/>
    <property type="project" value="TreeGrafter"/>
</dbReference>
<organism evidence="6 7">
    <name type="scientific">Rhizoclosmatium globosum</name>
    <dbReference type="NCBI Taxonomy" id="329046"/>
    <lineage>
        <taxon>Eukaryota</taxon>
        <taxon>Fungi</taxon>
        <taxon>Fungi incertae sedis</taxon>
        <taxon>Chytridiomycota</taxon>
        <taxon>Chytridiomycota incertae sedis</taxon>
        <taxon>Chytridiomycetes</taxon>
        <taxon>Chytridiales</taxon>
        <taxon>Chytriomycetaceae</taxon>
        <taxon>Rhizoclosmatium</taxon>
    </lineage>
</organism>
<evidence type="ECO:0000256" key="1">
    <source>
        <dbReference type="ARBA" id="ARBA00022448"/>
    </source>
</evidence>
<evidence type="ECO:0000313" key="6">
    <source>
        <dbReference type="EMBL" id="ORY38239.1"/>
    </source>
</evidence>
<dbReference type="GO" id="GO:0034058">
    <property type="term" value="P:endosomal vesicle fusion"/>
    <property type="evidence" value="ECO:0007669"/>
    <property type="project" value="TreeGrafter"/>
</dbReference>
<dbReference type="InterPro" id="IPR036322">
    <property type="entry name" value="WD40_repeat_dom_sf"/>
</dbReference>
<keyword evidence="2" id="KW-0653">Protein transport</keyword>
<feature type="repeat" description="CHCR" evidence="3">
    <location>
        <begin position="574"/>
        <end position="718"/>
    </location>
</feature>
<dbReference type="GO" id="GO:0030897">
    <property type="term" value="C:HOPS complex"/>
    <property type="evidence" value="ECO:0007669"/>
    <property type="project" value="TreeGrafter"/>
</dbReference>
<feature type="compositionally biased region" description="Acidic residues" evidence="4">
    <location>
        <begin position="31"/>
        <end position="57"/>
    </location>
</feature>
<feature type="domain" description="Vps41 beta-propeller" evidence="5">
    <location>
        <begin position="60"/>
        <end position="403"/>
    </location>
</feature>
<accession>A0A1Y2BU11</accession>
<dbReference type="PANTHER" id="PTHR12616">
    <property type="entry name" value="VACUOLAR PROTEIN SORTING VPS41"/>
    <property type="match status" value="1"/>
</dbReference>
<dbReference type="GO" id="GO:0006623">
    <property type="term" value="P:protein targeting to vacuole"/>
    <property type="evidence" value="ECO:0007669"/>
    <property type="project" value="InterPro"/>
</dbReference>
<dbReference type="EMBL" id="MCGO01000045">
    <property type="protein sequence ID" value="ORY38239.1"/>
    <property type="molecule type" value="Genomic_DNA"/>
</dbReference>
<dbReference type="InterPro" id="IPR000547">
    <property type="entry name" value="Clathrin_H-chain/VPS_repeat"/>
</dbReference>
<dbReference type="InterPro" id="IPR057780">
    <property type="entry name" value="Beta-prop_Vps41"/>
</dbReference>
<dbReference type="SUPFAM" id="SSF50978">
    <property type="entry name" value="WD40 repeat-like"/>
    <property type="match status" value="1"/>
</dbReference>
<dbReference type="Gene3D" id="1.25.40.10">
    <property type="entry name" value="Tetratricopeptide repeat domain"/>
    <property type="match status" value="1"/>
</dbReference>
<dbReference type="SMART" id="SM00299">
    <property type="entry name" value="CLH"/>
    <property type="match status" value="1"/>
</dbReference>
<dbReference type="Gene3D" id="2.130.10.10">
    <property type="entry name" value="YVTN repeat-like/Quinoprotein amine dehydrogenase"/>
    <property type="match status" value="1"/>
</dbReference>
<protein>
    <recommendedName>
        <fullName evidence="5">Vps41 beta-propeller domain-containing protein</fullName>
    </recommendedName>
</protein>
<dbReference type="Proteomes" id="UP000193642">
    <property type="component" value="Unassembled WGS sequence"/>
</dbReference>
<dbReference type="GO" id="GO:0009267">
    <property type="term" value="P:cellular response to starvation"/>
    <property type="evidence" value="ECO:0007669"/>
    <property type="project" value="TreeGrafter"/>
</dbReference>
<reference evidence="6 7" key="1">
    <citation type="submission" date="2016-07" db="EMBL/GenBank/DDBJ databases">
        <title>Pervasive Adenine N6-methylation of Active Genes in Fungi.</title>
        <authorList>
            <consortium name="DOE Joint Genome Institute"/>
            <person name="Mondo S.J."/>
            <person name="Dannebaum R.O."/>
            <person name="Kuo R.C."/>
            <person name="Labutti K."/>
            <person name="Haridas S."/>
            <person name="Kuo A."/>
            <person name="Salamov A."/>
            <person name="Ahrendt S.R."/>
            <person name="Lipzen A."/>
            <person name="Sullivan W."/>
            <person name="Andreopoulos W.B."/>
            <person name="Clum A."/>
            <person name="Lindquist E."/>
            <person name="Daum C."/>
            <person name="Ramamoorthy G.K."/>
            <person name="Gryganskyi A."/>
            <person name="Culley D."/>
            <person name="Magnuson J.K."/>
            <person name="James T.Y."/>
            <person name="O'Malley M.A."/>
            <person name="Stajich J.E."/>
            <person name="Spatafora J.W."/>
            <person name="Visel A."/>
            <person name="Grigoriev I.V."/>
        </authorList>
    </citation>
    <scope>NUCLEOTIDE SEQUENCE [LARGE SCALE GENOMIC DNA]</scope>
    <source>
        <strain evidence="6 7">JEL800</strain>
    </source>
</reference>
<dbReference type="InterPro" id="IPR011990">
    <property type="entry name" value="TPR-like_helical_dom_sf"/>
</dbReference>
<dbReference type="Pfam" id="PF23411">
    <property type="entry name" value="Beta-prop_Vps41"/>
    <property type="match status" value="1"/>
</dbReference>
<evidence type="ECO:0000256" key="4">
    <source>
        <dbReference type="SAM" id="MobiDB-lite"/>
    </source>
</evidence>
<evidence type="ECO:0000256" key="3">
    <source>
        <dbReference type="PROSITE-ProRule" id="PRU01006"/>
    </source>
</evidence>
<keyword evidence="7" id="KW-1185">Reference proteome</keyword>